<feature type="binding site" evidence="6">
    <location>
        <begin position="163"/>
        <end position="170"/>
    </location>
    <ligand>
        <name>ATP</name>
        <dbReference type="ChEBI" id="CHEBI:30616"/>
    </ligand>
</feature>
<dbReference type="Gene3D" id="2.30.29.30">
    <property type="entry name" value="Pleckstrin-homology domain (PH domain)/Phosphotyrosine-binding domain (PTB)"/>
    <property type="match status" value="2"/>
</dbReference>
<keyword evidence="2 6" id="KW-0067">ATP-binding</keyword>
<proteinExistence type="inferred from homology"/>
<dbReference type="PROSITE" id="PS50096">
    <property type="entry name" value="IQ"/>
    <property type="match status" value="1"/>
</dbReference>
<gene>
    <name evidence="10" type="ORF">AB1Y20_014294</name>
</gene>
<dbReference type="GO" id="GO:0007015">
    <property type="term" value="P:actin filament organization"/>
    <property type="evidence" value="ECO:0007669"/>
    <property type="project" value="TreeGrafter"/>
</dbReference>
<dbReference type="InterPro" id="IPR001609">
    <property type="entry name" value="Myosin_head_motor_dom-like"/>
</dbReference>
<dbReference type="Gene3D" id="1.20.5.4820">
    <property type="match status" value="1"/>
</dbReference>
<dbReference type="GO" id="GO:0051015">
    <property type="term" value="F:actin filament binding"/>
    <property type="evidence" value="ECO:0007669"/>
    <property type="project" value="TreeGrafter"/>
</dbReference>
<feature type="domain" description="PH" evidence="7">
    <location>
        <begin position="1014"/>
        <end position="1145"/>
    </location>
</feature>
<reference evidence="10 11" key="1">
    <citation type="journal article" date="2024" name="Science">
        <title>Giant polyketide synthase enzymes in the biosynthesis of giant marine polyether toxins.</title>
        <authorList>
            <person name="Fallon T.R."/>
            <person name="Shende V.V."/>
            <person name="Wierzbicki I.H."/>
            <person name="Pendleton A.L."/>
            <person name="Watervoot N.F."/>
            <person name="Auber R.P."/>
            <person name="Gonzalez D.J."/>
            <person name="Wisecaver J.H."/>
            <person name="Moore B.S."/>
        </authorList>
    </citation>
    <scope>NUCLEOTIDE SEQUENCE [LARGE SCALE GENOMIC DNA]</scope>
    <source>
        <strain evidence="10 11">12B1</strain>
    </source>
</reference>
<dbReference type="PROSITE" id="PS51456">
    <property type="entry name" value="MYOSIN_MOTOR"/>
    <property type="match status" value="1"/>
</dbReference>
<feature type="domain" description="PDZ" evidence="8">
    <location>
        <begin position="920"/>
        <end position="974"/>
    </location>
</feature>
<organism evidence="10 11">
    <name type="scientific">Prymnesium parvum</name>
    <name type="common">Toxic golden alga</name>
    <dbReference type="NCBI Taxonomy" id="97485"/>
    <lineage>
        <taxon>Eukaryota</taxon>
        <taxon>Haptista</taxon>
        <taxon>Haptophyta</taxon>
        <taxon>Prymnesiophyceae</taxon>
        <taxon>Prymnesiales</taxon>
        <taxon>Prymnesiaceae</taxon>
        <taxon>Prymnesium</taxon>
    </lineage>
</organism>
<dbReference type="PANTHER" id="PTHR13140:SF706">
    <property type="entry name" value="DILUTE CLASS UNCONVENTIONAL MYOSIN, ISOFORM C"/>
    <property type="match status" value="1"/>
</dbReference>
<feature type="region of interest" description="Actin-binding" evidence="6">
    <location>
        <begin position="655"/>
        <end position="677"/>
    </location>
</feature>
<protein>
    <submittedName>
        <fullName evidence="10">Uncharacterized protein</fullName>
    </submittedName>
</protein>
<dbReference type="Gene3D" id="1.20.58.530">
    <property type="match status" value="1"/>
</dbReference>
<dbReference type="PANTHER" id="PTHR13140">
    <property type="entry name" value="MYOSIN"/>
    <property type="match status" value="1"/>
</dbReference>
<dbReference type="GO" id="GO:0000146">
    <property type="term" value="F:microfilament motor activity"/>
    <property type="evidence" value="ECO:0007669"/>
    <property type="project" value="TreeGrafter"/>
</dbReference>
<accession>A0AB34IFV0</accession>
<evidence type="ECO:0000313" key="10">
    <source>
        <dbReference type="EMBL" id="KAL1496701.1"/>
    </source>
</evidence>
<dbReference type="InterPro" id="IPR036961">
    <property type="entry name" value="Kinesin_motor_dom_sf"/>
</dbReference>
<dbReference type="InterPro" id="IPR001478">
    <property type="entry name" value="PDZ"/>
</dbReference>
<dbReference type="InterPro" id="IPR036034">
    <property type="entry name" value="PDZ_sf"/>
</dbReference>
<dbReference type="GO" id="GO:0016020">
    <property type="term" value="C:membrane"/>
    <property type="evidence" value="ECO:0007669"/>
    <property type="project" value="TreeGrafter"/>
</dbReference>
<dbReference type="GO" id="GO:0005524">
    <property type="term" value="F:ATP binding"/>
    <property type="evidence" value="ECO:0007669"/>
    <property type="project" value="UniProtKB-UniRule"/>
</dbReference>
<feature type="domain" description="PH" evidence="7">
    <location>
        <begin position="1155"/>
        <end position="1275"/>
    </location>
</feature>
<dbReference type="Gene3D" id="1.20.120.720">
    <property type="entry name" value="Myosin VI head, motor domain, U50 subdomain"/>
    <property type="match status" value="1"/>
</dbReference>
<keyword evidence="3 6" id="KW-0518">Myosin</keyword>
<dbReference type="GO" id="GO:0005737">
    <property type="term" value="C:cytoplasm"/>
    <property type="evidence" value="ECO:0007669"/>
    <property type="project" value="TreeGrafter"/>
</dbReference>
<keyword evidence="5 6" id="KW-0009">Actin-binding</keyword>
<dbReference type="SMART" id="SM00233">
    <property type="entry name" value="PH"/>
    <property type="match status" value="2"/>
</dbReference>
<dbReference type="InterPro" id="IPR011993">
    <property type="entry name" value="PH-like_dom_sf"/>
</dbReference>
<keyword evidence="11" id="KW-1185">Reference proteome</keyword>
<evidence type="ECO:0000256" key="2">
    <source>
        <dbReference type="ARBA" id="ARBA00022840"/>
    </source>
</evidence>
<evidence type="ECO:0000256" key="6">
    <source>
        <dbReference type="PROSITE-ProRule" id="PRU00782"/>
    </source>
</evidence>
<dbReference type="SUPFAM" id="SSF50729">
    <property type="entry name" value="PH domain-like"/>
    <property type="match status" value="2"/>
</dbReference>
<dbReference type="SUPFAM" id="SSF52540">
    <property type="entry name" value="P-loop containing nucleoside triphosphate hydrolases"/>
    <property type="match status" value="1"/>
</dbReference>
<evidence type="ECO:0000256" key="4">
    <source>
        <dbReference type="ARBA" id="ARBA00023175"/>
    </source>
</evidence>
<evidence type="ECO:0000313" key="11">
    <source>
        <dbReference type="Proteomes" id="UP001515480"/>
    </source>
</evidence>
<evidence type="ECO:0000256" key="5">
    <source>
        <dbReference type="ARBA" id="ARBA00023203"/>
    </source>
</evidence>
<evidence type="ECO:0000259" key="9">
    <source>
        <dbReference type="PROSITE" id="PS51456"/>
    </source>
</evidence>
<feature type="domain" description="Myosin motor" evidence="9">
    <location>
        <begin position="68"/>
        <end position="786"/>
    </location>
</feature>
<keyword evidence="1 6" id="KW-0547">Nucleotide-binding</keyword>
<dbReference type="InterPro" id="IPR001849">
    <property type="entry name" value="PH_domain"/>
</dbReference>
<dbReference type="PRINTS" id="PR00193">
    <property type="entry name" value="MYOSINHEAVY"/>
</dbReference>
<name>A0AB34IFV0_PRYPA</name>
<evidence type="ECO:0000259" key="7">
    <source>
        <dbReference type="PROSITE" id="PS50003"/>
    </source>
</evidence>
<dbReference type="Gene3D" id="1.10.10.820">
    <property type="match status" value="1"/>
</dbReference>
<comment type="similarity">
    <text evidence="6">Belongs to the TRAFAC class myosin-kinesin ATPase superfamily. Myosin family.</text>
</comment>
<dbReference type="SUPFAM" id="SSF50156">
    <property type="entry name" value="PDZ domain-like"/>
    <property type="match status" value="1"/>
</dbReference>
<dbReference type="EMBL" id="JBGBPQ010000028">
    <property type="protein sequence ID" value="KAL1496701.1"/>
    <property type="molecule type" value="Genomic_DNA"/>
</dbReference>
<dbReference type="CDD" id="cd00124">
    <property type="entry name" value="MYSc"/>
    <property type="match status" value="1"/>
</dbReference>
<dbReference type="InterPro" id="IPR027417">
    <property type="entry name" value="P-loop_NTPase"/>
</dbReference>
<keyword evidence="4 6" id="KW-0505">Motor protein</keyword>
<dbReference type="Gene3D" id="3.40.850.10">
    <property type="entry name" value="Kinesin motor domain"/>
    <property type="match status" value="1"/>
</dbReference>
<dbReference type="Pfam" id="PF00169">
    <property type="entry name" value="PH"/>
    <property type="match status" value="1"/>
</dbReference>
<dbReference type="GO" id="GO:0016459">
    <property type="term" value="C:myosin complex"/>
    <property type="evidence" value="ECO:0007669"/>
    <property type="project" value="UniProtKB-KW"/>
</dbReference>
<dbReference type="Proteomes" id="UP001515480">
    <property type="component" value="Unassembled WGS sequence"/>
</dbReference>
<evidence type="ECO:0000256" key="1">
    <source>
        <dbReference type="ARBA" id="ARBA00022741"/>
    </source>
</evidence>
<dbReference type="SMART" id="SM00242">
    <property type="entry name" value="MYSc"/>
    <property type="match status" value="1"/>
</dbReference>
<sequence>MGVAAQQQERVWARVDDEDAWVLATVEERFGGSVHLARLHAPPGVDKALVVPEEEFGGYTPATGDLDTPVDDLVRLNDVNQGALLHTLRLRYSRDEVYTSIGPILIAVNPFKKLEICSAETIARMASESAPADQLSSHIFKVVRAAFTGMVSARKAQSILISGESGAGKTETAKLSMSCLVEISESSGSSTQAALESALLLEAFGNARTVHNSNSSRFGRWCSVHFNSANRIASCSIKVYLLERSRVVVHGEGERNYHLFYYMCRGMTAEERETYKLLPAVSDYSYLRGDATPAEGDEGEQWRRLGEQLALLGFAEPTRKELFQLYAAVLRLGNIEFAPPADDGAEVSSPTMKIVDPKELETVASLLQVDSMMLSDCLVTKRIGTGRGSFYDVPLTLSQCADTRDGLAKALYARLFEWLVAQLNLHMEGTAASATTPADKSDSHFVGLLDVFGFENFEVNSYEQLCINYTNEKLQKHFIDYEVRLHIEDYVAEGIQCTHIAFPDNAANIDLIEGKNGVMGLLDDECSIPKGSEAAYVAKLHKAKADNPLYLQPSALGDFAFESDPSSPGKIEKKVPALKDPAVNKLRFGIQHYAEPVVYTTSSWLDKNRAFLQPELVKLLCSSDGPLLTAAFAPLQVAETARQPPSTGSAFRASLRELSQMINQTAAHFVRCIKPNREKVPESFAGRFVERQLRYTGVSAVTQMYRVGYPSSFLKREFVGRYKCLSFVEERTVPAVTDDDALCRNLLRLAQIGSASSWLDEMEVQLGKTKVFMRERVVKALELARQASWSKVAVHIQRQYRGHLARHTRKVVRSIKAGIVEVEAALEAKDADTASEKLSAVRAIWDGAKGLAEAVELLHDFLRQLASLDAQCQTLHLQKSLMDSLPEEAKAEGMEVVELKVSSEAIPLEGRVELNGFNMDVRLMTTVCKGGLPLGVQFNAANTVMSILKIGPAGRERKLRVGDIFLRVDGKPVKKTADIFADAADQGGSHTVVVARMHNAEADAEEAVPPADAAIVMAGWMMEVDAKDGRALRRPQNCYVVLEGGGALSWYEDKERTKRLGALMLLGARCSMAVGDRKTAALRTGKAQPDVALPSPVLQSFTEDYRKYPFILSWETGGPGHDLVFAAGSGVERAGWIAAVMGALTALQEGKEAAATPMEGWLMKQGGRKTGRKWGWKKRWFVLPPEGDRLAYYIAPGGANPKSVIPLEHPADVFRLPDQHIKGPSGFPHAFCVTTRVENMTQARQSHVTSETVVLAASSIDDLESWYQAIQRSLNKRVLRTRTSKAMEGKAL</sequence>
<comment type="caution">
    <text evidence="10">The sequence shown here is derived from an EMBL/GenBank/DDBJ whole genome shotgun (WGS) entry which is preliminary data.</text>
</comment>
<dbReference type="Pfam" id="PF00063">
    <property type="entry name" value="Myosin_head"/>
    <property type="match status" value="1"/>
</dbReference>
<evidence type="ECO:0000259" key="8">
    <source>
        <dbReference type="PROSITE" id="PS50106"/>
    </source>
</evidence>
<evidence type="ECO:0000256" key="3">
    <source>
        <dbReference type="ARBA" id="ARBA00023123"/>
    </source>
</evidence>
<dbReference type="PROSITE" id="PS50003">
    <property type="entry name" value="PH_DOMAIN"/>
    <property type="match status" value="2"/>
</dbReference>
<dbReference type="PROSITE" id="PS50106">
    <property type="entry name" value="PDZ"/>
    <property type="match status" value="1"/>
</dbReference>